<dbReference type="InterPro" id="IPR027417">
    <property type="entry name" value="P-loop_NTPase"/>
</dbReference>
<organism evidence="1 2">
    <name type="scientific">Vreelandella maris</name>
    <dbReference type="NCBI Taxonomy" id="2729617"/>
    <lineage>
        <taxon>Bacteria</taxon>
        <taxon>Pseudomonadati</taxon>
        <taxon>Pseudomonadota</taxon>
        <taxon>Gammaproteobacteria</taxon>
        <taxon>Oceanospirillales</taxon>
        <taxon>Halomonadaceae</taxon>
        <taxon>Vreelandella</taxon>
    </lineage>
</organism>
<dbReference type="EMBL" id="JABWCV010000010">
    <property type="protein sequence ID" value="NVF14567.1"/>
    <property type="molecule type" value="Genomic_DNA"/>
</dbReference>
<dbReference type="RefSeq" id="WP_176303491.1">
    <property type="nucleotide sequence ID" value="NZ_JABWCV010000010.1"/>
</dbReference>
<dbReference type="GO" id="GO:0016301">
    <property type="term" value="F:kinase activity"/>
    <property type="evidence" value="ECO:0007669"/>
    <property type="project" value="UniProtKB-KW"/>
</dbReference>
<keyword evidence="1" id="KW-0808">Transferase</keyword>
<gene>
    <name evidence="1" type="ORF">HUO07_10325</name>
</gene>
<sequence length="407" mass="44564">MMTSDAEAVDYALTGLGPCLRLVNAQPLLPVLQAAMPGWPLTPCPLQPNKPDICVWQQEKGFWQRAPALPKDGMWLETPVSTACSVIADMSGAFLRKNPDVIGLHCGAAEIDGQLIIFPESHRAGKSMLTCAFAAAGYRIFGDDVVALTSQGKGVSLGIAPRLRLPLPKSLAPELLDFIGQHKGPSDDRYGYVALDEMLLASHGKQCPISAIVLIDRDNGVTSPELTSLQHGEGLWQLLRQNFADTLSDQELIDKFWPMVQRMPCFLLRYSDAYEAAAFVGRELKAALHVQPSTYTAPFQAAAMPEAVALERGDQRYWRARQTAHEYPLGDELFVIVEEGGAIHRMNVTSRAAWALLQHEALTVEALSQTLVAFFMPVSLEQVRKDMAELLGQFLAVGLIEAAEQDT</sequence>
<protein>
    <submittedName>
        <fullName evidence="1">Serine kinase</fullName>
    </submittedName>
</protein>
<dbReference type="Proteomes" id="UP000589984">
    <property type="component" value="Unassembled WGS sequence"/>
</dbReference>
<dbReference type="Gene3D" id="3.40.50.300">
    <property type="entry name" value="P-loop containing nucleotide triphosphate hydrolases"/>
    <property type="match status" value="1"/>
</dbReference>
<proteinExistence type="predicted"/>
<name>A0A7Y6RCP4_9GAMM</name>
<reference evidence="1 2" key="1">
    <citation type="submission" date="2020-06" db="EMBL/GenBank/DDBJ databases">
        <title>Halomonas sp. QX-1 draft genome sequence.</title>
        <authorList>
            <person name="Qiu X."/>
        </authorList>
    </citation>
    <scope>NUCLEOTIDE SEQUENCE [LARGE SCALE GENOMIC DNA]</scope>
    <source>
        <strain evidence="1 2">QX-1</strain>
    </source>
</reference>
<dbReference type="InterPro" id="IPR008792">
    <property type="entry name" value="PQQD"/>
</dbReference>
<evidence type="ECO:0000313" key="1">
    <source>
        <dbReference type="EMBL" id="NVF14567.1"/>
    </source>
</evidence>
<dbReference type="Pfam" id="PF05402">
    <property type="entry name" value="PqqD"/>
    <property type="match status" value="1"/>
</dbReference>
<comment type="caution">
    <text evidence="1">The sequence shown here is derived from an EMBL/GenBank/DDBJ whole genome shotgun (WGS) entry which is preliminary data.</text>
</comment>
<dbReference type="AlphaFoldDB" id="A0A7Y6RCP4"/>
<keyword evidence="2" id="KW-1185">Reference proteome</keyword>
<evidence type="ECO:0000313" key="2">
    <source>
        <dbReference type="Proteomes" id="UP000589984"/>
    </source>
</evidence>
<keyword evidence="1" id="KW-0418">Kinase</keyword>
<accession>A0A7Y6RCP4</accession>